<accession>A0A6V7PNK5</accession>
<feature type="compositionally biased region" description="Low complexity" evidence="1">
    <location>
        <begin position="87"/>
        <end position="104"/>
    </location>
</feature>
<feature type="compositionally biased region" description="Polar residues" evidence="1">
    <location>
        <begin position="76"/>
        <end position="85"/>
    </location>
</feature>
<feature type="chain" id="PRO_5028196568" evidence="2">
    <location>
        <begin position="25"/>
        <end position="146"/>
    </location>
</feature>
<organism evidence="3">
    <name type="scientific">Ananas comosus var. bracteatus</name>
    <name type="common">red pineapple</name>
    <dbReference type="NCBI Taxonomy" id="296719"/>
    <lineage>
        <taxon>Eukaryota</taxon>
        <taxon>Viridiplantae</taxon>
        <taxon>Streptophyta</taxon>
        <taxon>Embryophyta</taxon>
        <taxon>Tracheophyta</taxon>
        <taxon>Spermatophyta</taxon>
        <taxon>Magnoliopsida</taxon>
        <taxon>Liliopsida</taxon>
        <taxon>Poales</taxon>
        <taxon>Bromeliaceae</taxon>
        <taxon>Bromelioideae</taxon>
        <taxon>Ananas</taxon>
    </lineage>
</organism>
<feature type="compositionally biased region" description="Basic residues" evidence="1">
    <location>
        <begin position="56"/>
        <end position="66"/>
    </location>
</feature>
<reference evidence="3" key="1">
    <citation type="submission" date="2020-07" db="EMBL/GenBank/DDBJ databases">
        <authorList>
            <person name="Lin J."/>
        </authorList>
    </citation>
    <scope>NUCLEOTIDE SEQUENCE</scope>
</reference>
<evidence type="ECO:0000256" key="1">
    <source>
        <dbReference type="SAM" id="MobiDB-lite"/>
    </source>
</evidence>
<protein>
    <submittedName>
        <fullName evidence="3">Uncharacterized protein</fullName>
    </submittedName>
</protein>
<proteinExistence type="predicted"/>
<sequence length="146" mass="15402">MRSSPLPLLLSLLLLLFSTSSSLSSPDEFTVDSHPSKLLLPSADSSTPPPAPPPRLRPRPHPRPLRLRNPCRFATRSGSPSTSPKATAFSGSRASSSASTGTRRLGSDVPGVPVAEAFEEFVGSIHVALRAQDFGYSDAAGSLEDH</sequence>
<keyword evidence="2" id="KW-0732">Signal</keyword>
<name>A0A6V7PNK5_ANACO</name>
<dbReference type="EMBL" id="LR862150">
    <property type="protein sequence ID" value="CAD1832429.1"/>
    <property type="molecule type" value="Genomic_DNA"/>
</dbReference>
<evidence type="ECO:0000313" key="3">
    <source>
        <dbReference type="EMBL" id="CAD1832429.1"/>
    </source>
</evidence>
<feature type="region of interest" description="Disordered" evidence="1">
    <location>
        <begin position="22"/>
        <end position="109"/>
    </location>
</feature>
<dbReference type="AlphaFoldDB" id="A0A6V7PNK5"/>
<evidence type="ECO:0000256" key="2">
    <source>
        <dbReference type="SAM" id="SignalP"/>
    </source>
</evidence>
<feature type="signal peptide" evidence="2">
    <location>
        <begin position="1"/>
        <end position="24"/>
    </location>
</feature>
<gene>
    <name evidence="3" type="ORF">CB5_LOCUS15640</name>
</gene>